<accession>A0AAX6H512</accession>
<gene>
    <name evidence="2" type="ORF">M6B38_332385</name>
</gene>
<organism evidence="2 3">
    <name type="scientific">Iris pallida</name>
    <name type="common">Sweet iris</name>
    <dbReference type="NCBI Taxonomy" id="29817"/>
    <lineage>
        <taxon>Eukaryota</taxon>
        <taxon>Viridiplantae</taxon>
        <taxon>Streptophyta</taxon>
        <taxon>Embryophyta</taxon>
        <taxon>Tracheophyta</taxon>
        <taxon>Spermatophyta</taxon>
        <taxon>Magnoliopsida</taxon>
        <taxon>Liliopsida</taxon>
        <taxon>Asparagales</taxon>
        <taxon>Iridaceae</taxon>
        <taxon>Iridoideae</taxon>
        <taxon>Irideae</taxon>
        <taxon>Iris</taxon>
    </lineage>
</organism>
<comment type="caution">
    <text evidence="2">The sequence shown here is derived from an EMBL/GenBank/DDBJ whole genome shotgun (WGS) entry which is preliminary data.</text>
</comment>
<keyword evidence="3" id="KW-1185">Reference proteome</keyword>
<reference evidence="2" key="1">
    <citation type="journal article" date="2023" name="GigaByte">
        <title>Genome assembly of the bearded iris, Iris pallida Lam.</title>
        <authorList>
            <person name="Bruccoleri R.E."/>
            <person name="Oakeley E.J."/>
            <person name="Faust A.M.E."/>
            <person name="Altorfer M."/>
            <person name="Dessus-Babus S."/>
            <person name="Burckhardt D."/>
            <person name="Oertli M."/>
            <person name="Naumann U."/>
            <person name="Petersen F."/>
            <person name="Wong J."/>
        </authorList>
    </citation>
    <scope>NUCLEOTIDE SEQUENCE</scope>
    <source>
        <strain evidence="2">GSM-AAB239-AS_SAM_17_03QT</strain>
    </source>
</reference>
<feature type="region of interest" description="Disordered" evidence="1">
    <location>
        <begin position="21"/>
        <end position="46"/>
    </location>
</feature>
<dbReference type="EMBL" id="JANAVB010013397">
    <property type="protein sequence ID" value="KAJ6835535.1"/>
    <property type="molecule type" value="Genomic_DNA"/>
</dbReference>
<proteinExistence type="predicted"/>
<evidence type="ECO:0000313" key="2">
    <source>
        <dbReference type="EMBL" id="KAJ6835535.1"/>
    </source>
</evidence>
<reference evidence="2" key="2">
    <citation type="submission" date="2023-04" db="EMBL/GenBank/DDBJ databases">
        <authorList>
            <person name="Bruccoleri R.E."/>
            <person name="Oakeley E.J."/>
            <person name="Faust A.-M."/>
            <person name="Dessus-Babus S."/>
            <person name="Altorfer M."/>
            <person name="Burckhardt D."/>
            <person name="Oertli M."/>
            <person name="Naumann U."/>
            <person name="Petersen F."/>
            <person name="Wong J."/>
        </authorList>
    </citation>
    <scope>NUCLEOTIDE SEQUENCE</scope>
    <source>
        <strain evidence="2">GSM-AAB239-AS_SAM_17_03QT</strain>
        <tissue evidence="2">Leaf</tissue>
    </source>
</reference>
<evidence type="ECO:0000256" key="1">
    <source>
        <dbReference type="SAM" id="MobiDB-lite"/>
    </source>
</evidence>
<name>A0AAX6H512_IRIPA</name>
<dbReference type="Proteomes" id="UP001140949">
    <property type="component" value="Unassembled WGS sequence"/>
</dbReference>
<protein>
    <submittedName>
        <fullName evidence="2">Transcription factor ABORTED MICROSPORES</fullName>
    </submittedName>
</protein>
<evidence type="ECO:0000313" key="3">
    <source>
        <dbReference type="Proteomes" id="UP001140949"/>
    </source>
</evidence>
<dbReference type="AlphaFoldDB" id="A0AAX6H512"/>
<sequence>MVGSDVPTVGGGKTQVLVEDGRMGSTEDGDNGLTMVSPRRRSSSKGPWVRFNSSSSHQNPIFWVSILFNYGLEIDGGEEQETQRPLKAGGFARIMEVMSLLGRLILNRGNELLQVDQVRDLLLEITRGVIVGWSEAGHGGDYQHQNGHQNRCQLPPVPPQLTEPASLPWQLDIWNVPFGLAVDFLVDHMDM</sequence>